<feature type="transmembrane region" description="Helical" evidence="19">
    <location>
        <begin position="396"/>
        <end position="418"/>
    </location>
</feature>
<dbReference type="SUPFAM" id="SSF53850">
    <property type="entry name" value="Periplasmic binding protein-like II"/>
    <property type="match status" value="1"/>
</dbReference>
<dbReference type="PIR" id="A57720">
    <property type="entry name" value="A57720"/>
</dbReference>
<dbReference type="Pfam" id="PF10613">
    <property type="entry name" value="Lig_chan-Glu_bd"/>
    <property type="match status" value="1"/>
</dbReference>
<dbReference type="InterPro" id="IPR001508">
    <property type="entry name" value="Iono_Glu_rcpt_met"/>
</dbReference>
<evidence type="ECO:0000256" key="18">
    <source>
        <dbReference type="PIRSR" id="PIRSR601508-3"/>
    </source>
</evidence>
<dbReference type="AlphaFoldDB" id="Q90279"/>
<keyword evidence="8 19" id="KW-0406">Ion transport</keyword>
<evidence type="ECO:0000256" key="1">
    <source>
        <dbReference type="ARBA" id="ARBA00008685"/>
    </source>
</evidence>
<keyword evidence="2 19" id="KW-0813">Transport</keyword>
<dbReference type="InterPro" id="IPR015683">
    <property type="entry name" value="Ionotropic_Glu_rcpt"/>
</dbReference>
<comment type="subcellular location">
    <subcellularLocation>
        <location evidence="15 19">Postsynaptic cell membrane</location>
        <topology evidence="15 19">Multi-pass membrane protein</topology>
    </subcellularLocation>
</comment>
<keyword evidence="14 19" id="KW-0407">Ion channel</keyword>
<comment type="function">
    <text evidence="19">Receptor for glutamate that functions as a ligand-gated ion channel in the central nervous system and plays an important role in excitatory synaptic transmission. L-glutamate acts as an excitatory neurotransmitter at many synapses in the central nervous system.</text>
</comment>
<evidence type="ECO:0000256" key="11">
    <source>
        <dbReference type="ARBA" id="ARBA00023180"/>
    </source>
</evidence>
<evidence type="ECO:0000256" key="9">
    <source>
        <dbReference type="ARBA" id="ARBA00023136"/>
    </source>
</evidence>
<evidence type="ECO:0000256" key="5">
    <source>
        <dbReference type="ARBA" id="ARBA00022729"/>
    </source>
</evidence>
<dbReference type="Gene3D" id="3.40.190.10">
    <property type="entry name" value="Periplasmic binding protein-like II"/>
    <property type="match status" value="2"/>
</dbReference>
<evidence type="ECO:0000256" key="19">
    <source>
        <dbReference type="RuleBase" id="RU367118"/>
    </source>
</evidence>
<feature type="disulfide bond" evidence="18">
    <location>
        <begin position="325"/>
        <end position="379"/>
    </location>
</feature>
<evidence type="ECO:0000256" key="10">
    <source>
        <dbReference type="ARBA" id="ARBA00023170"/>
    </source>
</evidence>
<keyword evidence="12 19" id="KW-0628">Postsynaptic cell membrane</keyword>
<dbReference type="GO" id="GO:0045211">
    <property type="term" value="C:postsynaptic membrane"/>
    <property type="evidence" value="ECO:0007669"/>
    <property type="project" value="UniProtKB-SubCell"/>
</dbReference>
<feature type="binding site" evidence="16">
    <location>
        <position position="266"/>
    </location>
    <ligand>
        <name>L-glutamate</name>
        <dbReference type="ChEBI" id="CHEBI:29985"/>
    </ligand>
</feature>
<evidence type="ECO:0000256" key="17">
    <source>
        <dbReference type="PIRSR" id="PIRSR601508-2"/>
    </source>
</evidence>
<dbReference type="FunFam" id="3.40.190.10:FF:000364">
    <property type="entry name" value="Si:dkey-183j2.10"/>
    <property type="match status" value="1"/>
</dbReference>
<keyword evidence="9 19" id="KW-0472">Membrane</keyword>
<dbReference type="EMBL" id="U08017">
    <property type="protein sequence ID" value="AAA21578.1"/>
    <property type="molecule type" value="mRNA"/>
</dbReference>
<dbReference type="GO" id="GO:0015276">
    <property type="term" value="F:ligand-gated monoatomic ion channel activity"/>
    <property type="evidence" value="ECO:0007669"/>
    <property type="project" value="InterPro"/>
</dbReference>
<evidence type="ECO:0000256" key="12">
    <source>
        <dbReference type="ARBA" id="ARBA00023257"/>
    </source>
</evidence>
<dbReference type="Gene3D" id="1.10.287.70">
    <property type="match status" value="1"/>
</dbReference>
<keyword evidence="4 19" id="KW-0812">Transmembrane</keyword>
<feature type="transmembrane region" description="Helical" evidence="19">
    <location>
        <begin position="147"/>
        <end position="165"/>
    </location>
</feature>
<feature type="binding site" evidence="16">
    <location>
        <position position="313"/>
    </location>
    <ligand>
        <name>L-glutamate</name>
        <dbReference type="ChEBI" id="CHEBI:29985"/>
    </ligand>
</feature>
<dbReference type="SMART" id="SM00918">
    <property type="entry name" value="Lig_chan-Glu_bd"/>
    <property type="match status" value="1"/>
</dbReference>
<feature type="binding site" evidence="16">
    <location>
        <position position="101"/>
    </location>
    <ligand>
        <name>L-glutamate</name>
        <dbReference type="ChEBI" id="CHEBI:29985"/>
    </ligand>
</feature>
<keyword evidence="6 19" id="KW-1133">Transmembrane helix</keyword>
<dbReference type="SMART" id="SM00079">
    <property type="entry name" value="PBPe"/>
    <property type="match status" value="1"/>
</dbReference>
<keyword evidence="5 19" id="KW-0732">Signal</keyword>
<evidence type="ECO:0000256" key="4">
    <source>
        <dbReference type="ARBA" id="ARBA00022692"/>
    </source>
</evidence>
<feature type="site" description="Crucial to convey clamshell closure to channel opening" evidence="17">
    <location>
        <position position="245"/>
    </location>
</feature>
<evidence type="ECO:0000256" key="16">
    <source>
        <dbReference type="PIRSR" id="PIRSR601508-1"/>
    </source>
</evidence>
<evidence type="ECO:0000256" key="7">
    <source>
        <dbReference type="ARBA" id="ARBA00023018"/>
    </source>
</evidence>
<dbReference type="CDD" id="cd13685">
    <property type="entry name" value="PBP2_iGluR_non_NMDA_like"/>
    <property type="match status" value="1"/>
</dbReference>
<keyword evidence="7 19" id="KW-0770">Synapse</keyword>
<sequence>MTPLGLVLVSSALLAGLCAAGPNVLKVTTIKEEPYAMSKGSELEGFCIDLLSAIAKKLDFKYDVKLVKDGRYGKTDDSGNWNGMIGEVVRGEADIAVAPLTLTAKRETAVDMTKPFMQTGLSFVLRKDLVSDDSQFFSLLSLFSTEMWMGVLVAYLLTSVCIFLVSRISPCEWKQPEKEENSFTLSHSFWYTMGAMTLQGAGPHPKALSGRVITSIWWLFSLVLLACYFANLSLWLHSDNQQQSIKSFEDLANQNLIEYGTIKDSSSFNFFKNSDNPTHHRIYEHIKNAQSYSLNAEEGFRRALKGNYAFIGESVSLDLAVARYCNYLTRAPEIIGMRGYSIAAPLGSPLVKNLSVAILNLSESGELDYFRSKWWASSCIAKNGKSAPLKPTSLKGIFLLLALGLGLGLFLALMELAAKSRKTANSQQKSCCSVMSAELSQRFRGGEAMTPEPSEKSKA</sequence>
<dbReference type="InterPro" id="IPR019594">
    <property type="entry name" value="Glu/Gly-bd"/>
</dbReference>
<keyword evidence="13 19" id="KW-1071">Ligand-gated ion channel</keyword>
<feature type="site" description="Interaction with the cone snail toxin Con-ikot-ikot" evidence="17">
    <location>
        <position position="272"/>
    </location>
</feature>
<dbReference type="Pfam" id="PF00060">
    <property type="entry name" value="Lig_chan"/>
    <property type="match status" value="1"/>
</dbReference>
<keyword evidence="10 19" id="KW-0675">Receptor</keyword>
<evidence type="ECO:0000256" key="2">
    <source>
        <dbReference type="ARBA" id="ARBA00022448"/>
    </source>
</evidence>
<comment type="similarity">
    <text evidence="1 19">Belongs to the glutamate-gated ion channel (TC 1.A.10.1) family.</text>
</comment>
<evidence type="ECO:0000256" key="15">
    <source>
        <dbReference type="ARBA" id="ARBA00034104"/>
    </source>
</evidence>
<dbReference type="InterPro" id="IPR001320">
    <property type="entry name" value="Iontro_rcpt_C"/>
</dbReference>
<feature type="signal peptide" evidence="19">
    <location>
        <begin position="1"/>
        <end position="20"/>
    </location>
</feature>
<dbReference type="SUPFAM" id="SSF81324">
    <property type="entry name" value="Voltage-gated potassium channels"/>
    <property type="match status" value="1"/>
</dbReference>
<evidence type="ECO:0000259" key="20">
    <source>
        <dbReference type="SMART" id="SM00079"/>
    </source>
</evidence>
<accession>Q90279</accession>
<keyword evidence="18" id="KW-1015">Disulfide bond</keyword>
<feature type="binding site" evidence="16">
    <location>
        <position position="99"/>
    </location>
    <ligand>
        <name>L-glutamate</name>
        <dbReference type="ChEBI" id="CHEBI:29985"/>
    </ligand>
</feature>
<protein>
    <recommendedName>
        <fullName evidence="19">Glutamate receptor</fullName>
    </recommendedName>
</protein>
<evidence type="ECO:0000259" key="21">
    <source>
        <dbReference type="SMART" id="SM00918"/>
    </source>
</evidence>
<feature type="chain" id="PRO_5027157141" description="Glutamate receptor" evidence="19">
    <location>
        <begin position="21"/>
        <end position="459"/>
    </location>
</feature>
<evidence type="ECO:0000256" key="6">
    <source>
        <dbReference type="ARBA" id="ARBA00022989"/>
    </source>
</evidence>
<evidence type="ECO:0000256" key="8">
    <source>
        <dbReference type="ARBA" id="ARBA00023065"/>
    </source>
</evidence>
<feature type="domain" description="Ionotropic glutamate receptor C-terminal" evidence="20">
    <location>
        <begin position="24"/>
        <end position="377"/>
    </location>
</feature>
<keyword evidence="3 19" id="KW-1003">Cell membrane</keyword>
<organism evidence="22">
    <name type="scientific">Carassius auratus</name>
    <name type="common">Goldfish</name>
    <dbReference type="NCBI Taxonomy" id="7957"/>
    <lineage>
        <taxon>Eukaryota</taxon>
        <taxon>Metazoa</taxon>
        <taxon>Chordata</taxon>
        <taxon>Craniata</taxon>
        <taxon>Vertebrata</taxon>
        <taxon>Euteleostomi</taxon>
        <taxon>Actinopterygii</taxon>
        <taxon>Neopterygii</taxon>
        <taxon>Teleostei</taxon>
        <taxon>Ostariophysi</taxon>
        <taxon>Cypriniformes</taxon>
        <taxon>Cyprinidae</taxon>
        <taxon>Cyprininae</taxon>
        <taxon>Carassius</taxon>
    </lineage>
</organism>
<evidence type="ECO:0000256" key="13">
    <source>
        <dbReference type="ARBA" id="ARBA00023286"/>
    </source>
</evidence>
<dbReference type="GO" id="GO:0038023">
    <property type="term" value="F:signaling receptor activity"/>
    <property type="evidence" value="ECO:0007669"/>
    <property type="project" value="InterPro"/>
</dbReference>
<keyword evidence="11" id="KW-0325">Glycoprotein</keyword>
<dbReference type="FunFam" id="1.10.287.70:FF:000143">
    <property type="entry name" value="Probable glutamate receptor"/>
    <property type="match status" value="1"/>
</dbReference>
<name>Q90279_CARAU</name>
<reference evidence="22" key="1">
    <citation type="journal article" date="1994" name="Proc. Natl. Acad. Sci. U.S.A.">
        <title>Transmembrane topology of two kainate receptor subunits revealed by N-glycosylation.</title>
        <authorList>
            <person name="Wo Z.G."/>
            <person name="Oswald R.E."/>
        </authorList>
    </citation>
    <scope>NUCLEOTIDE SEQUENCE</scope>
    <source>
        <tissue evidence="22">Brain</tissue>
    </source>
</reference>
<feature type="binding site" evidence="16">
    <location>
        <position position="106"/>
    </location>
    <ligand>
        <name>L-glutamate</name>
        <dbReference type="ChEBI" id="CHEBI:29985"/>
    </ligand>
</feature>
<evidence type="ECO:0000256" key="3">
    <source>
        <dbReference type="ARBA" id="ARBA00022475"/>
    </source>
</evidence>
<dbReference type="PANTHER" id="PTHR18966">
    <property type="entry name" value="IONOTROPIC GLUTAMATE RECEPTOR"/>
    <property type="match status" value="1"/>
</dbReference>
<proteinExistence type="evidence at transcript level"/>
<evidence type="ECO:0000313" key="22">
    <source>
        <dbReference type="EMBL" id="AAA21578.1"/>
    </source>
</evidence>
<feature type="binding site" evidence="16">
    <location>
        <position position="267"/>
    </location>
    <ligand>
        <name>L-glutamate</name>
        <dbReference type="ChEBI" id="CHEBI:29985"/>
    </ligand>
</feature>
<feature type="transmembrane region" description="Helical" evidence="19">
    <location>
        <begin position="216"/>
        <end position="236"/>
    </location>
</feature>
<evidence type="ECO:0000256" key="14">
    <source>
        <dbReference type="ARBA" id="ARBA00023303"/>
    </source>
</evidence>
<dbReference type="PRINTS" id="PR00177">
    <property type="entry name" value="NMDARECEPTOR"/>
</dbReference>
<feature type="domain" description="Ionotropic glutamate receptor L-glutamate and glycine-binding" evidence="21">
    <location>
        <begin position="34"/>
        <end position="90"/>
    </location>
</feature>